<dbReference type="EMBL" id="CASHSV030000109">
    <property type="protein sequence ID" value="CAJ2650115.1"/>
    <property type="molecule type" value="Genomic_DNA"/>
</dbReference>
<accession>A0ACB0JYD3</accession>
<organism evidence="1 2">
    <name type="scientific">Trifolium pratense</name>
    <name type="common">Red clover</name>
    <dbReference type="NCBI Taxonomy" id="57577"/>
    <lineage>
        <taxon>Eukaryota</taxon>
        <taxon>Viridiplantae</taxon>
        <taxon>Streptophyta</taxon>
        <taxon>Embryophyta</taxon>
        <taxon>Tracheophyta</taxon>
        <taxon>Spermatophyta</taxon>
        <taxon>Magnoliopsida</taxon>
        <taxon>eudicotyledons</taxon>
        <taxon>Gunneridae</taxon>
        <taxon>Pentapetalae</taxon>
        <taxon>rosids</taxon>
        <taxon>fabids</taxon>
        <taxon>Fabales</taxon>
        <taxon>Fabaceae</taxon>
        <taxon>Papilionoideae</taxon>
        <taxon>50 kb inversion clade</taxon>
        <taxon>NPAAA clade</taxon>
        <taxon>Hologalegina</taxon>
        <taxon>IRL clade</taxon>
        <taxon>Trifolieae</taxon>
        <taxon>Trifolium</taxon>
    </lineage>
</organism>
<dbReference type="Proteomes" id="UP001177021">
    <property type="component" value="Unassembled WGS sequence"/>
</dbReference>
<protein>
    <submittedName>
        <fullName evidence="1">Uncharacterized protein</fullName>
    </submittedName>
</protein>
<comment type="caution">
    <text evidence="1">The sequence shown here is derived from an EMBL/GenBank/DDBJ whole genome shotgun (WGS) entry which is preliminary data.</text>
</comment>
<evidence type="ECO:0000313" key="1">
    <source>
        <dbReference type="EMBL" id="CAJ2650115.1"/>
    </source>
</evidence>
<reference evidence="1" key="1">
    <citation type="submission" date="2023-10" db="EMBL/GenBank/DDBJ databases">
        <authorList>
            <person name="Rodriguez Cubillos JULIANA M."/>
            <person name="De Vega J."/>
        </authorList>
    </citation>
    <scope>NUCLEOTIDE SEQUENCE</scope>
</reference>
<sequence>MSPSSFFCIPVYRSSNYKNCLFTRQHRRRQNKDIISDLSDCLLIHILSFLNAKEAVQTCILSKRWIFLWKSHPNLTLSSSLFRFPPNLNEFLSQILSLRDVSTSIHTLNLSYQHNLELSLLQRIIQYAVSHNVQHLLLDYSCYIEYFPSCFFSSHTLTSLHLSAHKSYIFSIHKPKFPNSLNWPALTTLYLKGFAFAPSHYDCVSVDPFSGLKVLNTLTIDNCIVLAAQNLCISSVKLVNLSILMWPFKCFNFGIELCTPSLHTLTLTGHYTPNIFGSKSVLSSIKQVSIDLSSYLPDPILLNLLVKLANIESLAFYSHTLEVLSSVPDLLKAEFHSLRNLKSLKTTIPSYHSSTITPYMKVAFLIKNSRSAKVEMISL</sequence>
<name>A0ACB0JYD3_TRIPR</name>
<proteinExistence type="predicted"/>
<gene>
    <name evidence="1" type="ORF">MILVUS5_LOCUS18033</name>
</gene>
<evidence type="ECO:0000313" key="2">
    <source>
        <dbReference type="Proteomes" id="UP001177021"/>
    </source>
</evidence>
<keyword evidence="2" id="KW-1185">Reference proteome</keyword>